<dbReference type="Pfam" id="PF16884">
    <property type="entry name" value="ADH_N_2"/>
    <property type="match status" value="1"/>
</dbReference>
<dbReference type="InterPro" id="IPR011032">
    <property type="entry name" value="GroES-like_sf"/>
</dbReference>
<organism evidence="2 3">
    <name type="scientific">Rhizophagus irregularis</name>
    <dbReference type="NCBI Taxonomy" id="588596"/>
    <lineage>
        <taxon>Eukaryota</taxon>
        <taxon>Fungi</taxon>
        <taxon>Fungi incertae sedis</taxon>
        <taxon>Mucoromycota</taxon>
        <taxon>Glomeromycotina</taxon>
        <taxon>Glomeromycetes</taxon>
        <taxon>Glomerales</taxon>
        <taxon>Glomeraceae</taxon>
        <taxon>Rhizophagus</taxon>
    </lineage>
</organism>
<accession>A0A2N0R5R4</accession>
<proteinExistence type="predicted"/>
<dbReference type="Gene3D" id="3.90.180.10">
    <property type="entry name" value="Medium-chain alcohol dehydrogenases, catalytic domain"/>
    <property type="match status" value="1"/>
</dbReference>
<name>A0A2N0R5R4_9GLOM</name>
<gene>
    <name evidence="2" type="ORF">RhiirA1_470647</name>
</gene>
<dbReference type="Proteomes" id="UP000232688">
    <property type="component" value="Unassembled WGS sequence"/>
</dbReference>
<feature type="domain" description="Oxidoreductase N-terminal" evidence="1">
    <location>
        <begin position="8"/>
        <end position="67"/>
    </location>
</feature>
<feature type="non-terminal residue" evidence="2">
    <location>
        <position position="71"/>
    </location>
</feature>
<evidence type="ECO:0000313" key="2">
    <source>
        <dbReference type="EMBL" id="PKC58658.1"/>
    </source>
</evidence>
<dbReference type="SUPFAM" id="SSF50129">
    <property type="entry name" value="GroES-like"/>
    <property type="match status" value="1"/>
</dbReference>
<protein>
    <recommendedName>
        <fullName evidence="1">Oxidoreductase N-terminal domain-containing protein</fullName>
    </recommendedName>
</protein>
<dbReference type="AlphaFoldDB" id="A0A2N0R5R4"/>
<comment type="caution">
    <text evidence="2">The sequence shown here is derived from an EMBL/GenBank/DDBJ whole genome shotgun (WGS) entry which is preliminary data.</text>
</comment>
<sequence length="71" mass="8268">MTVKSNKGVILKAYPKGIPEVDENFELVHRTIDIESLNLKENEFVLRNLYLSIDPYVRITLQDPTSIIMKY</sequence>
<reference evidence="2 3" key="2">
    <citation type="submission" date="2017-10" db="EMBL/GenBank/DDBJ databases">
        <title>Genome analyses suggest a sexual origin of heterokaryosis in a supposedly ancient asexual fungus.</title>
        <authorList>
            <person name="Corradi N."/>
            <person name="Sedzielewska K."/>
            <person name="Noel J."/>
            <person name="Charron P."/>
            <person name="Farinelli L."/>
            <person name="Marton T."/>
            <person name="Kruger M."/>
            <person name="Pelin A."/>
            <person name="Brachmann A."/>
            <person name="Corradi N."/>
        </authorList>
    </citation>
    <scope>NUCLEOTIDE SEQUENCE [LARGE SCALE GENOMIC DNA]</scope>
    <source>
        <strain evidence="2 3">A1</strain>
    </source>
</reference>
<evidence type="ECO:0000259" key="1">
    <source>
        <dbReference type="Pfam" id="PF16884"/>
    </source>
</evidence>
<dbReference type="EMBL" id="LLXH01001493">
    <property type="protein sequence ID" value="PKC58658.1"/>
    <property type="molecule type" value="Genomic_DNA"/>
</dbReference>
<dbReference type="VEuPathDB" id="FungiDB:RhiirA1_470647"/>
<dbReference type="InterPro" id="IPR041694">
    <property type="entry name" value="ADH_N_2"/>
</dbReference>
<reference evidence="2 3" key="1">
    <citation type="submission" date="2017-10" db="EMBL/GenBank/DDBJ databases">
        <title>Extensive intraspecific genome diversity in a model arbuscular mycorrhizal fungus.</title>
        <authorList>
            <person name="Chen E.C.H."/>
            <person name="Morin E."/>
            <person name="Baudet D."/>
            <person name="Noel J."/>
            <person name="Ndikumana S."/>
            <person name="Charron P."/>
            <person name="St-Onge C."/>
            <person name="Giorgi J."/>
            <person name="Grigoriev I.V."/>
            <person name="Roux C."/>
            <person name="Martin F.M."/>
            <person name="Corradi N."/>
        </authorList>
    </citation>
    <scope>NUCLEOTIDE SEQUENCE [LARGE SCALE GENOMIC DNA]</scope>
    <source>
        <strain evidence="2 3">A1</strain>
    </source>
</reference>
<evidence type="ECO:0000313" key="3">
    <source>
        <dbReference type="Proteomes" id="UP000232688"/>
    </source>
</evidence>